<dbReference type="OrthoDB" id="9787658at2"/>
<dbReference type="PANTHER" id="PTHR43767">
    <property type="entry name" value="LONG-CHAIN-FATTY-ACID--COA LIGASE"/>
    <property type="match status" value="1"/>
</dbReference>
<dbReference type="STRING" id="1760988.SAMN02949497_0570"/>
<dbReference type="InterPro" id="IPR045851">
    <property type="entry name" value="AMP-bd_C_sf"/>
</dbReference>
<evidence type="ECO:0000259" key="8">
    <source>
        <dbReference type="Pfam" id="PF13193"/>
    </source>
</evidence>
<dbReference type="SUPFAM" id="SSF56801">
    <property type="entry name" value="Acetyl-CoA synthetase-like"/>
    <property type="match status" value="1"/>
</dbReference>
<dbReference type="Pfam" id="PF00501">
    <property type="entry name" value="AMP-binding"/>
    <property type="match status" value="1"/>
</dbReference>
<feature type="domain" description="AMP-binding enzyme C-terminal" evidence="8">
    <location>
        <begin position="348"/>
        <end position="417"/>
    </location>
</feature>
<dbReference type="Pfam" id="PF13193">
    <property type="entry name" value="AMP-binding_C"/>
    <property type="match status" value="1"/>
</dbReference>
<dbReference type="EC" id="6.2.1.3" evidence="4"/>
<dbReference type="RefSeq" id="WP_085209748.1">
    <property type="nucleotide sequence ID" value="NZ_FXAM01000001.1"/>
</dbReference>
<protein>
    <recommendedName>
        <fullName evidence="5">Long-chain-fatty-acid--CoA ligase</fullName>
        <ecNumber evidence="4">6.2.1.3</ecNumber>
    </recommendedName>
    <alternativeName>
        <fullName evidence="6">Long-chain acyl-CoA synthetase</fullName>
    </alternativeName>
</protein>
<name>A0A1Y6CXK6_9GAMM</name>
<dbReference type="Gene3D" id="3.30.300.30">
    <property type="match status" value="1"/>
</dbReference>
<dbReference type="EMBL" id="FXAM01000001">
    <property type="protein sequence ID" value="SMF93293.1"/>
    <property type="molecule type" value="Genomic_DNA"/>
</dbReference>
<dbReference type="Proteomes" id="UP000192923">
    <property type="component" value="Unassembled WGS sequence"/>
</dbReference>
<comment type="subcellular location">
    <subcellularLocation>
        <location evidence="1">Membrane</location>
        <topology evidence="1">Peripheral membrane protein</topology>
    </subcellularLocation>
</comment>
<keyword evidence="3" id="KW-0436">Ligase</keyword>
<dbReference type="AlphaFoldDB" id="A0A1Y6CXK6"/>
<proteinExistence type="predicted"/>
<dbReference type="GO" id="GO:0004467">
    <property type="term" value="F:long-chain fatty acid-CoA ligase activity"/>
    <property type="evidence" value="ECO:0007669"/>
    <property type="project" value="UniProtKB-EC"/>
</dbReference>
<evidence type="ECO:0000256" key="2">
    <source>
        <dbReference type="ARBA" id="ARBA00005005"/>
    </source>
</evidence>
<evidence type="ECO:0000256" key="5">
    <source>
        <dbReference type="ARBA" id="ARBA00039545"/>
    </source>
</evidence>
<evidence type="ECO:0000313" key="9">
    <source>
        <dbReference type="EMBL" id="SMF93293.1"/>
    </source>
</evidence>
<evidence type="ECO:0000256" key="1">
    <source>
        <dbReference type="ARBA" id="ARBA00004170"/>
    </source>
</evidence>
<keyword evidence="10" id="KW-1185">Reference proteome</keyword>
<accession>A0A1Y6CXK6</accession>
<feature type="domain" description="AMP-dependent synthetase/ligase" evidence="7">
    <location>
        <begin position="111"/>
        <end position="274"/>
    </location>
</feature>
<evidence type="ECO:0000313" key="10">
    <source>
        <dbReference type="Proteomes" id="UP000192923"/>
    </source>
</evidence>
<sequence>MSPDSPFAAHRGQTIPLQRFQAQVAALAEHLPDAPYAVNFCEDRYHFCVAFAACLARGIVTLAPPDRSPRNLALLEQGYPGALRLIDGATPCALGADGYRIDLGTLPPPAHPVPATIPPERLALIAFTSGSTGEPQAHAKTWASLCQSARLIEQALGSVRGKRIVATVPPQHMYGLELSILLPLCRGGVLDAAKTFFPGDIAQALAAAPGPKILVTTPIHLRAMMDAAETWPALDRIVSATAPLDAGLAGECERRFRAPLIEIYGCTEAGSIASRRTVEGAAWTWFKGIAWAGDGESGHLHAAHLAAPIPLNDIIEPQGQRHFLLRGRTADLLNIAGKRNSIGALNRALLDIDGVVDGAFFLPDETDGKTARLVAFAVAPGLSAAVLLRRLREQLDPAFVPRTVHLLDALPRNETGKLPRHKLAELLRERSGG</sequence>
<evidence type="ECO:0000256" key="3">
    <source>
        <dbReference type="ARBA" id="ARBA00022598"/>
    </source>
</evidence>
<dbReference type="GO" id="GO:0016020">
    <property type="term" value="C:membrane"/>
    <property type="evidence" value="ECO:0007669"/>
    <property type="project" value="UniProtKB-SubCell"/>
</dbReference>
<evidence type="ECO:0000256" key="4">
    <source>
        <dbReference type="ARBA" id="ARBA00026121"/>
    </source>
</evidence>
<dbReference type="InterPro" id="IPR050237">
    <property type="entry name" value="ATP-dep_AMP-bd_enzyme"/>
</dbReference>
<dbReference type="InterPro" id="IPR000873">
    <property type="entry name" value="AMP-dep_synth/lig_dom"/>
</dbReference>
<dbReference type="InterPro" id="IPR025110">
    <property type="entry name" value="AMP-bd_C"/>
</dbReference>
<dbReference type="PANTHER" id="PTHR43767:SF8">
    <property type="entry name" value="LONG-CHAIN-FATTY-ACID--COA LIGASE"/>
    <property type="match status" value="1"/>
</dbReference>
<evidence type="ECO:0000259" key="7">
    <source>
        <dbReference type="Pfam" id="PF00501"/>
    </source>
</evidence>
<organism evidence="9 10">
    <name type="scientific">Methylomagnum ishizawai</name>
    <dbReference type="NCBI Taxonomy" id="1760988"/>
    <lineage>
        <taxon>Bacteria</taxon>
        <taxon>Pseudomonadati</taxon>
        <taxon>Pseudomonadota</taxon>
        <taxon>Gammaproteobacteria</taxon>
        <taxon>Methylococcales</taxon>
        <taxon>Methylococcaceae</taxon>
        <taxon>Methylomagnum</taxon>
    </lineage>
</organism>
<comment type="pathway">
    <text evidence="2">Lipid metabolism; fatty acid beta-oxidation.</text>
</comment>
<evidence type="ECO:0000256" key="6">
    <source>
        <dbReference type="ARBA" id="ARBA00042773"/>
    </source>
</evidence>
<gene>
    <name evidence="9" type="ORF">SAMN02949497_0570</name>
</gene>
<reference evidence="9 10" key="1">
    <citation type="submission" date="2016-12" db="EMBL/GenBank/DDBJ databases">
        <authorList>
            <person name="Song W.-J."/>
            <person name="Kurnit D.M."/>
        </authorList>
    </citation>
    <scope>NUCLEOTIDE SEQUENCE [LARGE SCALE GENOMIC DNA]</scope>
    <source>
        <strain evidence="9 10">175</strain>
    </source>
</reference>
<dbReference type="Gene3D" id="3.40.50.12780">
    <property type="entry name" value="N-terminal domain of ligase-like"/>
    <property type="match status" value="1"/>
</dbReference>
<dbReference type="InterPro" id="IPR042099">
    <property type="entry name" value="ANL_N_sf"/>
</dbReference>